<sequence>MADPVAAALSRLNQTVEELGALAETYASSEAWPQAIASLISPLAAPATAAAAASALSYLSEPAGVAENSHNIIREAGGIPPLVALLAGGAESVAAEDAAGALFNVAATSANKEAIREAGGIPPLVALLAGGVESGAAENAAAALWNMVIGCDVNSDAIREAGAIPQLVALLAGGVESKTAENAAGALLGLSRNDGAHAAIREAGAIPPLVAMLAGGAESKTAENAAGVLCNMASGNTATCDAIREAGAIPQLVALLAVGTESGAAENAVGALANLAIDCDVNRDAIREAGGIPSLVALLAGGAASGVAETAADTLKEMEHFDAVLSAVASAHADTAAFEDLHAALVNAATARLEAAEAGTDVAALERAIEQAAAVAVAAAALERARGRVAEINGEAERRARRESFGLGALPPPEEFNCPLTLEQMRDPVVASDGNSYERAAIERVLRGDGLSPLTRQPLERTLFPNRALKRRIEEYEERDLQIAAMVVAATGERGEASGSAEPAPKRSRTRRSSQVT</sequence>
<feature type="compositionally biased region" description="Basic residues" evidence="4">
    <location>
        <begin position="506"/>
        <end position="517"/>
    </location>
</feature>
<dbReference type="SMART" id="SM00185">
    <property type="entry name" value="ARM"/>
    <property type="match status" value="6"/>
</dbReference>
<dbReference type="CDD" id="cd16655">
    <property type="entry name" value="RING-Ubox_WDSUB1-like"/>
    <property type="match status" value="1"/>
</dbReference>
<reference evidence="7" key="1">
    <citation type="journal article" date="2013" name="Nature">
        <title>Pan genome of the phytoplankton Emiliania underpins its global distribution.</title>
        <authorList>
            <person name="Read B.A."/>
            <person name="Kegel J."/>
            <person name="Klute M.J."/>
            <person name="Kuo A."/>
            <person name="Lefebvre S.C."/>
            <person name="Maumus F."/>
            <person name="Mayer C."/>
            <person name="Miller J."/>
            <person name="Monier A."/>
            <person name="Salamov A."/>
            <person name="Young J."/>
            <person name="Aguilar M."/>
            <person name="Claverie J.M."/>
            <person name="Frickenhaus S."/>
            <person name="Gonzalez K."/>
            <person name="Herman E.K."/>
            <person name="Lin Y.C."/>
            <person name="Napier J."/>
            <person name="Ogata H."/>
            <person name="Sarno A.F."/>
            <person name="Shmutz J."/>
            <person name="Schroeder D."/>
            <person name="de Vargas C."/>
            <person name="Verret F."/>
            <person name="von Dassow P."/>
            <person name="Valentin K."/>
            <person name="Van de Peer Y."/>
            <person name="Wheeler G."/>
            <person name="Dacks J.B."/>
            <person name="Delwiche C.F."/>
            <person name="Dyhrman S.T."/>
            <person name="Glockner G."/>
            <person name="John U."/>
            <person name="Richards T."/>
            <person name="Worden A.Z."/>
            <person name="Zhang X."/>
            <person name="Grigoriev I.V."/>
            <person name="Allen A.E."/>
            <person name="Bidle K."/>
            <person name="Borodovsky M."/>
            <person name="Bowler C."/>
            <person name="Brownlee C."/>
            <person name="Cock J.M."/>
            <person name="Elias M."/>
            <person name="Gladyshev V.N."/>
            <person name="Groth M."/>
            <person name="Guda C."/>
            <person name="Hadaegh A."/>
            <person name="Iglesias-Rodriguez M.D."/>
            <person name="Jenkins J."/>
            <person name="Jones B.M."/>
            <person name="Lawson T."/>
            <person name="Leese F."/>
            <person name="Lindquist E."/>
            <person name="Lobanov A."/>
            <person name="Lomsadze A."/>
            <person name="Malik S.B."/>
            <person name="Marsh M.E."/>
            <person name="Mackinder L."/>
            <person name="Mock T."/>
            <person name="Mueller-Roeber B."/>
            <person name="Pagarete A."/>
            <person name="Parker M."/>
            <person name="Probert I."/>
            <person name="Quesneville H."/>
            <person name="Raines C."/>
            <person name="Rensing S.A."/>
            <person name="Riano-Pachon D.M."/>
            <person name="Richier S."/>
            <person name="Rokitta S."/>
            <person name="Shiraiwa Y."/>
            <person name="Soanes D.M."/>
            <person name="van der Giezen M."/>
            <person name="Wahlund T.M."/>
            <person name="Williams B."/>
            <person name="Wilson W."/>
            <person name="Wolfe G."/>
            <person name="Wurch L.L."/>
        </authorList>
    </citation>
    <scope>NUCLEOTIDE SEQUENCE</scope>
</reference>
<dbReference type="PANTHER" id="PTHR23315:SF7">
    <property type="entry name" value="U-BOX DOMAIN-CONTAINING PROTEIN 4"/>
    <property type="match status" value="1"/>
</dbReference>
<dbReference type="GeneID" id="17257972"/>
<evidence type="ECO:0000313" key="7">
    <source>
        <dbReference type="Proteomes" id="UP000013827"/>
    </source>
</evidence>
<dbReference type="SMART" id="SM00504">
    <property type="entry name" value="Ubox"/>
    <property type="match status" value="1"/>
</dbReference>
<evidence type="ECO:0000256" key="3">
    <source>
        <dbReference type="PROSITE-ProRule" id="PRU00259"/>
    </source>
</evidence>
<dbReference type="eggNOG" id="KOG0167">
    <property type="taxonomic scope" value="Eukaryota"/>
</dbReference>
<dbReference type="InterPro" id="IPR011989">
    <property type="entry name" value="ARM-like"/>
</dbReference>
<reference evidence="6" key="2">
    <citation type="submission" date="2024-10" db="UniProtKB">
        <authorList>
            <consortium name="EnsemblProtists"/>
        </authorList>
    </citation>
    <scope>IDENTIFICATION</scope>
</reference>
<dbReference type="OMA" id="FVAAGHM"/>
<protein>
    <recommendedName>
        <fullName evidence="2">RING-type E3 ubiquitin transferase</fullName>
        <ecNumber evidence="2">2.3.2.27</ecNumber>
    </recommendedName>
</protein>
<dbReference type="InterPro" id="IPR016024">
    <property type="entry name" value="ARM-type_fold"/>
</dbReference>
<dbReference type="InterPro" id="IPR013083">
    <property type="entry name" value="Znf_RING/FYVE/PHD"/>
</dbReference>
<dbReference type="EnsemblProtists" id="EOD11869">
    <property type="protein sequence ID" value="EOD11869"/>
    <property type="gene ID" value="EMIHUDRAFT_104542"/>
</dbReference>
<feature type="repeat" description="ARM" evidence="3">
    <location>
        <begin position="247"/>
        <end position="290"/>
    </location>
</feature>
<dbReference type="InterPro" id="IPR000225">
    <property type="entry name" value="Armadillo"/>
</dbReference>
<feature type="repeat" description="ARM" evidence="3">
    <location>
        <begin position="162"/>
        <end position="205"/>
    </location>
</feature>
<organism evidence="6 7">
    <name type="scientific">Emiliania huxleyi (strain CCMP1516)</name>
    <dbReference type="NCBI Taxonomy" id="280463"/>
    <lineage>
        <taxon>Eukaryota</taxon>
        <taxon>Haptista</taxon>
        <taxon>Haptophyta</taxon>
        <taxon>Prymnesiophyceae</taxon>
        <taxon>Isochrysidales</taxon>
        <taxon>Noelaerhabdaceae</taxon>
        <taxon>Emiliania</taxon>
    </lineage>
</organism>
<dbReference type="PROSITE" id="PS50176">
    <property type="entry name" value="ARM_REPEAT"/>
    <property type="match status" value="4"/>
</dbReference>
<feature type="domain" description="U-box" evidence="5">
    <location>
        <begin position="411"/>
        <end position="483"/>
    </location>
</feature>
<dbReference type="SUPFAM" id="SSF57850">
    <property type="entry name" value="RING/U-box"/>
    <property type="match status" value="1"/>
</dbReference>
<dbReference type="GO" id="GO:0016567">
    <property type="term" value="P:protein ubiquitination"/>
    <property type="evidence" value="ECO:0007669"/>
    <property type="project" value="InterPro"/>
</dbReference>
<evidence type="ECO:0000313" key="6">
    <source>
        <dbReference type="EnsemblProtists" id="EOD11869"/>
    </source>
</evidence>
<dbReference type="RefSeq" id="XP_005764298.1">
    <property type="nucleotide sequence ID" value="XM_005764241.1"/>
</dbReference>
<dbReference type="HOGENOM" id="CLU_597770_0_0_1"/>
<evidence type="ECO:0000259" key="5">
    <source>
        <dbReference type="PROSITE" id="PS51698"/>
    </source>
</evidence>
<evidence type="ECO:0000256" key="1">
    <source>
        <dbReference type="ARBA" id="ARBA00000900"/>
    </source>
</evidence>
<feature type="repeat" description="ARM" evidence="3">
    <location>
        <begin position="77"/>
        <end position="120"/>
    </location>
</feature>
<dbReference type="PaxDb" id="2903-EOD11869"/>
<dbReference type="KEGG" id="ehx:EMIHUDRAFT_104542"/>
<dbReference type="Gene3D" id="1.25.10.10">
    <property type="entry name" value="Leucine-rich Repeat Variant"/>
    <property type="match status" value="2"/>
</dbReference>
<feature type="repeat" description="ARM" evidence="3">
    <location>
        <begin position="204"/>
        <end position="247"/>
    </location>
</feature>
<name>A0A0D3IKT4_EMIH1</name>
<keyword evidence="7" id="KW-1185">Reference proteome</keyword>
<evidence type="ECO:0000256" key="4">
    <source>
        <dbReference type="SAM" id="MobiDB-lite"/>
    </source>
</evidence>
<dbReference type="Proteomes" id="UP000013827">
    <property type="component" value="Unassembled WGS sequence"/>
</dbReference>
<dbReference type="PANTHER" id="PTHR23315">
    <property type="entry name" value="U BOX DOMAIN-CONTAINING"/>
    <property type="match status" value="1"/>
</dbReference>
<dbReference type="SUPFAM" id="SSF48371">
    <property type="entry name" value="ARM repeat"/>
    <property type="match status" value="1"/>
</dbReference>
<feature type="region of interest" description="Disordered" evidence="4">
    <location>
        <begin position="492"/>
        <end position="517"/>
    </location>
</feature>
<dbReference type="Pfam" id="PF00514">
    <property type="entry name" value="Arm"/>
    <property type="match status" value="4"/>
</dbReference>
<dbReference type="GO" id="GO:0061630">
    <property type="term" value="F:ubiquitin protein ligase activity"/>
    <property type="evidence" value="ECO:0007669"/>
    <property type="project" value="UniProtKB-EC"/>
</dbReference>
<dbReference type="Pfam" id="PF04564">
    <property type="entry name" value="U-box"/>
    <property type="match status" value="1"/>
</dbReference>
<dbReference type="Gene3D" id="3.30.40.10">
    <property type="entry name" value="Zinc/RING finger domain, C3HC4 (zinc finger)"/>
    <property type="match status" value="1"/>
</dbReference>
<dbReference type="AlphaFoldDB" id="A0A0D3IKT4"/>
<dbReference type="InterPro" id="IPR003613">
    <property type="entry name" value="Ubox_domain"/>
</dbReference>
<dbReference type="EC" id="2.3.2.27" evidence="2"/>
<accession>A0A0D3IKT4</accession>
<evidence type="ECO:0000256" key="2">
    <source>
        <dbReference type="ARBA" id="ARBA00012483"/>
    </source>
</evidence>
<comment type="catalytic activity">
    <reaction evidence="1">
        <text>S-ubiquitinyl-[E2 ubiquitin-conjugating enzyme]-L-cysteine + [acceptor protein]-L-lysine = [E2 ubiquitin-conjugating enzyme]-L-cysteine + N(6)-ubiquitinyl-[acceptor protein]-L-lysine.</text>
        <dbReference type="EC" id="2.3.2.27"/>
    </reaction>
</comment>
<dbReference type="PROSITE" id="PS51698">
    <property type="entry name" value="U_BOX"/>
    <property type="match status" value="1"/>
</dbReference>
<proteinExistence type="predicted"/>